<reference evidence="4 5" key="1">
    <citation type="submission" date="2019-01" db="EMBL/GenBank/DDBJ databases">
        <title>A draft genome assembly of the solar-powered sea slug Elysia chlorotica.</title>
        <authorList>
            <person name="Cai H."/>
            <person name="Li Q."/>
            <person name="Fang X."/>
            <person name="Li J."/>
            <person name="Curtis N.E."/>
            <person name="Altenburger A."/>
            <person name="Shibata T."/>
            <person name="Feng M."/>
            <person name="Maeda T."/>
            <person name="Schwartz J.A."/>
            <person name="Shigenobu S."/>
            <person name="Lundholm N."/>
            <person name="Nishiyama T."/>
            <person name="Yang H."/>
            <person name="Hasebe M."/>
            <person name="Li S."/>
            <person name="Pierce S.K."/>
            <person name="Wang J."/>
        </authorList>
    </citation>
    <scope>NUCLEOTIDE SEQUENCE [LARGE SCALE GENOMIC DNA]</scope>
    <source>
        <strain evidence="4">EC2010</strain>
        <tissue evidence="4">Whole organism of an adult</tissue>
    </source>
</reference>
<feature type="repeat" description="ANK" evidence="3">
    <location>
        <begin position="89"/>
        <end position="122"/>
    </location>
</feature>
<feature type="repeat" description="ANK" evidence="3">
    <location>
        <begin position="56"/>
        <end position="88"/>
    </location>
</feature>
<dbReference type="PROSITE" id="PS50297">
    <property type="entry name" value="ANK_REP_REGION"/>
    <property type="match status" value="2"/>
</dbReference>
<evidence type="ECO:0000313" key="5">
    <source>
        <dbReference type="Proteomes" id="UP000271974"/>
    </source>
</evidence>
<dbReference type="PANTHER" id="PTHR46680">
    <property type="entry name" value="NF-KAPPA-B INHIBITOR ALPHA"/>
    <property type="match status" value="1"/>
</dbReference>
<dbReference type="InterPro" id="IPR051070">
    <property type="entry name" value="NF-kappa-B_inhibitor"/>
</dbReference>
<evidence type="ECO:0000256" key="2">
    <source>
        <dbReference type="ARBA" id="ARBA00023043"/>
    </source>
</evidence>
<dbReference type="Pfam" id="PF12796">
    <property type="entry name" value="Ank_2"/>
    <property type="match status" value="2"/>
</dbReference>
<dbReference type="GO" id="GO:0071356">
    <property type="term" value="P:cellular response to tumor necrosis factor"/>
    <property type="evidence" value="ECO:0007669"/>
    <property type="project" value="TreeGrafter"/>
</dbReference>
<evidence type="ECO:0000256" key="1">
    <source>
        <dbReference type="ARBA" id="ARBA00022737"/>
    </source>
</evidence>
<organism evidence="4 5">
    <name type="scientific">Elysia chlorotica</name>
    <name type="common">Eastern emerald elysia</name>
    <name type="synonym">Sea slug</name>
    <dbReference type="NCBI Taxonomy" id="188477"/>
    <lineage>
        <taxon>Eukaryota</taxon>
        <taxon>Metazoa</taxon>
        <taxon>Spiralia</taxon>
        <taxon>Lophotrochozoa</taxon>
        <taxon>Mollusca</taxon>
        <taxon>Gastropoda</taxon>
        <taxon>Heterobranchia</taxon>
        <taxon>Euthyneura</taxon>
        <taxon>Panpulmonata</taxon>
        <taxon>Sacoglossa</taxon>
        <taxon>Placobranchoidea</taxon>
        <taxon>Plakobranchidae</taxon>
        <taxon>Elysia</taxon>
    </lineage>
</organism>
<dbReference type="PROSITE" id="PS50088">
    <property type="entry name" value="ANK_REPEAT"/>
    <property type="match status" value="2"/>
</dbReference>
<keyword evidence="1" id="KW-0677">Repeat</keyword>
<dbReference type="PANTHER" id="PTHR46680:SF3">
    <property type="entry name" value="NF-KAPPA-B INHIBITOR CACTUS"/>
    <property type="match status" value="1"/>
</dbReference>
<dbReference type="SMART" id="SM00248">
    <property type="entry name" value="ANK"/>
    <property type="match status" value="5"/>
</dbReference>
<dbReference type="OrthoDB" id="20727at2759"/>
<dbReference type="InterPro" id="IPR002110">
    <property type="entry name" value="Ankyrin_rpt"/>
</dbReference>
<proteinExistence type="predicted"/>
<comment type="caution">
    <text evidence="4">The sequence shown here is derived from an EMBL/GenBank/DDBJ whole genome shotgun (WGS) entry which is preliminary data.</text>
</comment>
<evidence type="ECO:0000313" key="4">
    <source>
        <dbReference type="EMBL" id="RUS69628.1"/>
    </source>
</evidence>
<dbReference type="Proteomes" id="UP000271974">
    <property type="component" value="Unassembled WGS sequence"/>
</dbReference>
<dbReference type="GO" id="GO:0005829">
    <property type="term" value="C:cytosol"/>
    <property type="evidence" value="ECO:0007669"/>
    <property type="project" value="TreeGrafter"/>
</dbReference>
<sequence length="232" mass="26038">MMQSLSANFAKLYLHDLNPDEAGDTILHSFIICDKEEDALNIIDAYPHLVQIQNNLYQTPLHLAVLMQHHRVVSQLLTKSVDVNMMDHNGNTPLHLACLYELYSMVDLLLLSRGNDWNVRNYDGYTCLQLAVECDNAGIVELLLSSDETGILFGHGKSGRSAVHFAVDNGNEKILALLLARCTEDLNVYHRDFAGNTPMDLACGRNNTTIQKMLVKYDEDLSLSHLMRPVTP</sequence>
<keyword evidence="5" id="KW-1185">Reference proteome</keyword>
<keyword evidence="2 3" id="KW-0040">ANK repeat</keyword>
<name>A0A3S0Z939_ELYCH</name>
<dbReference type="SUPFAM" id="SSF48403">
    <property type="entry name" value="Ankyrin repeat"/>
    <property type="match status" value="1"/>
</dbReference>
<protein>
    <submittedName>
        <fullName evidence="4">Uncharacterized protein</fullName>
    </submittedName>
</protein>
<dbReference type="STRING" id="188477.A0A3S0Z939"/>
<dbReference type="Gene3D" id="1.25.40.20">
    <property type="entry name" value="Ankyrin repeat-containing domain"/>
    <property type="match status" value="1"/>
</dbReference>
<dbReference type="Pfam" id="PF00023">
    <property type="entry name" value="Ank"/>
    <property type="match status" value="1"/>
</dbReference>
<dbReference type="GO" id="GO:0051059">
    <property type="term" value="F:NF-kappaB binding"/>
    <property type="evidence" value="ECO:0007669"/>
    <property type="project" value="TreeGrafter"/>
</dbReference>
<dbReference type="InterPro" id="IPR036770">
    <property type="entry name" value="Ankyrin_rpt-contain_sf"/>
</dbReference>
<gene>
    <name evidence="4" type="ORF">EGW08_022615</name>
</gene>
<dbReference type="EMBL" id="RQTK01001619">
    <property type="protein sequence ID" value="RUS69628.1"/>
    <property type="molecule type" value="Genomic_DNA"/>
</dbReference>
<evidence type="ECO:0000256" key="3">
    <source>
        <dbReference type="PROSITE-ProRule" id="PRU00023"/>
    </source>
</evidence>
<dbReference type="AlphaFoldDB" id="A0A3S0Z939"/>
<accession>A0A3S0Z939</accession>